<dbReference type="AlphaFoldDB" id="D8LE21"/>
<dbReference type="EMBL" id="FN647931">
    <property type="protein sequence ID" value="CBN78538.1"/>
    <property type="molecule type" value="Genomic_DNA"/>
</dbReference>
<proteinExistence type="predicted"/>
<sequence>MLGLPEEAASTLESLLCLQLRLSYLSTQTPKALREYTHSRDAGGITRRAEAALLARISSEYSFPRALNSAAASAPGAADAAADAASSAILPLLAEHLELDLAKKDPEAWKAVRAVFERAHPWAVRTECLLVEGCDDRITVPYEAGRITNKYHCSPVPTPEVVSRSSCTSSSSSRRAFGSADDARHDLLLTWALKKGVGRDQTRDDSTRELYDDGGFTNRMSDVRRRLLDVLGMDRKTVEVFLTPSGSDAEFLPTALACVRARRLGHKAADGPAVTSIVVAAGEVGSGTAGAAGGKHFSKLTPRGTPGRPENHVEGMPAGDVVVVQMKTRSKSGAFLPCEDLVRSAVHKALSSCPTSVVVVHFVAGSKTGICSPSENVLAEMRQRYGERLLVVVDACQLRLEDQNVRKYVSLGFLTLVTGSKFYCGPPFCGAVLFPPEALAELQAGHEHLPAGFDDYFTRHEVDSRYSTLRSRLPSWENRGLLLRWTSALTNMEAVKSIPKNRLNAFVSSWVQEVHDNVQDKWPYLSLLPEQRTGEPSIAVGGVNTVVPIVVRVPRTSSEGSDGNPEVALGYEDLRLFHRLLSEDIGRYLPQDLAVGDRAAARLRVLFGQPVKLGGASFGVIRIALGADMLMDAFCRGDPPLSEENVPAAGEGGGVARLLTQIVFWRAGGRTKHEKRLGPRRDAPCLHPTMTRGFVVVWMRSRLDA</sequence>
<dbReference type="SUPFAM" id="SSF53383">
    <property type="entry name" value="PLP-dependent transferases"/>
    <property type="match status" value="1"/>
</dbReference>
<evidence type="ECO:0000313" key="3">
    <source>
        <dbReference type="Proteomes" id="UP000002630"/>
    </source>
</evidence>
<evidence type="ECO:0000313" key="2">
    <source>
        <dbReference type="EMBL" id="CBN78538.1"/>
    </source>
</evidence>
<keyword evidence="3" id="KW-1185">Reference proteome</keyword>
<dbReference type="Gene3D" id="3.40.640.10">
    <property type="entry name" value="Type I PLP-dependent aspartate aminotransferase-like (Major domain)"/>
    <property type="match status" value="1"/>
</dbReference>
<dbReference type="Proteomes" id="UP000002630">
    <property type="component" value="Linkage Group LG03"/>
</dbReference>
<dbReference type="EMBL" id="FN649728">
    <property type="protein sequence ID" value="CBN78538.1"/>
    <property type="molecule type" value="Genomic_DNA"/>
</dbReference>
<feature type="region of interest" description="Disordered" evidence="1">
    <location>
        <begin position="291"/>
        <end position="315"/>
    </location>
</feature>
<dbReference type="eggNOG" id="ENOG502RYCV">
    <property type="taxonomic scope" value="Eukaryota"/>
</dbReference>
<gene>
    <name evidence="2" type="ORF">Esi_0129_0035</name>
</gene>
<organism evidence="2 3">
    <name type="scientific">Ectocarpus siliculosus</name>
    <name type="common">Brown alga</name>
    <name type="synonym">Conferva siliculosa</name>
    <dbReference type="NCBI Taxonomy" id="2880"/>
    <lineage>
        <taxon>Eukaryota</taxon>
        <taxon>Sar</taxon>
        <taxon>Stramenopiles</taxon>
        <taxon>Ochrophyta</taxon>
        <taxon>PX clade</taxon>
        <taxon>Phaeophyceae</taxon>
        <taxon>Ectocarpales</taxon>
        <taxon>Ectocarpaceae</taxon>
        <taxon>Ectocarpus</taxon>
    </lineage>
</organism>
<protein>
    <submittedName>
        <fullName evidence="2">Uncharacterized protein</fullName>
    </submittedName>
</protein>
<reference evidence="2 3" key="1">
    <citation type="journal article" date="2010" name="Nature">
        <title>The Ectocarpus genome and the independent evolution of multicellularity in brown algae.</title>
        <authorList>
            <person name="Cock J.M."/>
            <person name="Sterck L."/>
            <person name="Rouze P."/>
            <person name="Scornet D."/>
            <person name="Allen A.E."/>
            <person name="Amoutzias G."/>
            <person name="Anthouard V."/>
            <person name="Artiguenave F."/>
            <person name="Aury J.M."/>
            <person name="Badger J.H."/>
            <person name="Beszteri B."/>
            <person name="Billiau K."/>
            <person name="Bonnet E."/>
            <person name="Bothwell J.H."/>
            <person name="Bowler C."/>
            <person name="Boyen C."/>
            <person name="Brownlee C."/>
            <person name="Carrano C.J."/>
            <person name="Charrier B."/>
            <person name="Cho G.Y."/>
            <person name="Coelho S.M."/>
            <person name="Collen J."/>
            <person name="Corre E."/>
            <person name="Da Silva C."/>
            <person name="Delage L."/>
            <person name="Delaroque N."/>
            <person name="Dittami S.M."/>
            <person name="Doulbeau S."/>
            <person name="Elias M."/>
            <person name="Farnham G."/>
            <person name="Gachon C.M."/>
            <person name="Gschloessl B."/>
            <person name="Heesch S."/>
            <person name="Jabbari K."/>
            <person name="Jubin C."/>
            <person name="Kawai H."/>
            <person name="Kimura K."/>
            <person name="Kloareg B."/>
            <person name="Kupper F.C."/>
            <person name="Lang D."/>
            <person name="Le Bail A."/>
            <person name="Leblanc C."/>
            <person name="Lerouge P."/>
            <person name="Lohr M."/>
            <person name="Lopez P.J."/>
            <person name="Martens C."/>
            <person name="Maumus F."/>
            <person name="Michel G."/>
            <person name="Miranda-Saavedra D."/>
            <person name="Morales J."/>
            <person name="Moreau H."/>
            <person name="Motomura T."/>
            <person name="Nagasato C."/>
            <person name="Napoli C.A."/>
            <person name="Nelson D.R."/>
            <person name="Nyvall-Collen P."/>
            <person name="Peters A.F."/>
            <person name="Pommier C."/>
            <person name="Potin P."/>
            <person name="Poulain J."/>
            <person name="Quesneville H."/>
            <person name="Read B."/>
            <person name="Rensing S.A."/>
            <person name="Ritter A."/>
            <person name="Rousvoal S."/>
            <person name="Samanta M."/>
            <person name="Samson G."/>
            <person name="Schroeder D.C."/>
            <person name="Segurens B."/>
            <person name="Strittmatter M."/>
            <person name="Tonon T."/>
            <person name="Tregear J.W."/>
            <person name="Valentin K."/>
            <person name="von Dassow P."/>
            <person name="Yamagishi T."/>
            <person name="Van de Peer Y."/>
            <person name="Wincker P."/>
        </authorList>
    </citation>
    <scope>NUCLEOTIDE SEQUENCE [LARGE SCALE GENOMIC DNA]</scope>
    <source>
        <strain evidence="3">Ec32 / CCAP1310/4</strain>
    </source>
</reference>
<accession>D8LE21</accession>
<dbReference type="InterPro" id="IPR015424">
    <property type="entry name" value="PyrdxlP-dep_Trfase"/>
</dbReference>
<dbReference type="InterPro" id="IPR015421">
    <property type="entry name" value="PyrdxlP-dep_Trfase_major"/>
</dbReference>
<dbReference type="InParanoid" id="D8LE21"/>
<dbReference type="OrthoDB" id="5034579at2759"/>
<name>D8LE21_ECTSI</name>
<evidence type="ECO:0000256" key="1">
    <source>
        <dbReference type="SAM" id="MobiDB-lite"/>
    </source>
</evidence>